<name>A0AAC9SVB8_ACEPA</name>
<evidence type="ECO:0000313" key="2">
    <source>
        <dbReference type="Proteomes" id="UP000196816"/>
    </source>
</evidence>
<keyword evidence="1" id="KW-0614">Plasmid</keyword>
<organism evidence="1 2">
    <name type="scientific">Acetobacter pasteurianus subsp. pasteurianus</name>
    <dbReference type="NCBI Taxonomy" id="481145"/>
    <lineage>
        <taxon>Bacteria</taxon>
        <taxon>Pseudomonadati</taxon>
        <taxon>Pseudomonadota</taxon>
        <taxon>Alphaproteobacteria</taxon>
        <taxon>Acetobacterales</taxon>
        <taxon>Acetobacteraceae</taxon>
        <taxon>Acetobacter</taxon>
    </lineage>
</organism>
<gene>
    <name evidence="1" type="ORF">S101468_03031</name>
</gene>
<dbReference type="AlphaFoldDB" id="A0AAC9SVB8"/>
<accession>A0AAC9SVB8</accession>
<geneLocation type="plasmid" evidence="2">
    <name>pap1468-1</name>
</geneLocation>
<proteinExistence type="predicted"/>
<evidence type="ECO:0000313" key="1">
    <source>
        <dbReference type="EMBL" id="ASC07232.1"/>
    </source>
</evidence>
<protein>
    <submittedName>
        <fullName evidence="1">Uncharacterized protein</fullName>
    </submittedName>
</protein>
<reference evidence="1 2" key="1">
    <citation type="submission" date="2017-06" db="EMBL/GenBank/DDBJ databases">
        <title>Genome sequence of Acetobacter pasteurianus subsp. pasteurianus strain SRCM101468.</title>
        <authorList>
            <person name="Cho S.H."/>
        </authorList>
    </citation>
    <scope>NUCLEOTIDE SEQUENCE [LARGE SCALE GENOMIC DNA]</scope>
    <source>
        <strain evidence="1 2">SRCM101468</strain>
        <plasmid evidence="2">pap1468-1</plasmid>
    </source>
</reference>
<sequence>MAQALADRADGELGAGVDRATWCEDLDARNRAQVDDVAAALLEKAGKGRRDAVERTLQIDVDHLVPLVGVDLGHRTDRHLNCPGFCGDGTTREVRRIHEQQIEAFST</sequence>
<dbReference type="Proteomes" id="UP000196816">
    <property type="component" value="Plasmid pAP1468-1"/>
</dbReference>
<dbReference type="EMBL" id="CP021923">
    <property type="protein sequence ID" value="ASC07232.1"/>
    <property type="molecule type" value="Genomic_DNA"/>
</dbReference>